<reference evidence="6" key="1">
    <citation type="submission" date="2016-10" db="EMBL/GenBank/DDBJ databases">
        <authorList>
            <person name="Varghese N."/>
            <person name="Submissions S."/>
        </authorList>
    </citation>
    <scope>NUCLEOTIDE SEQUENCE [LARGE SCALE GENOMIC DNA]</scope>
    <source>
        <strain evidence="6">DSM 24729</strain>
    </source>
</reference>
<evidence type="ECO:0000313" key="6">
    <source>
        <dbReference type="Proteomes" id="UP000182114"/>
    </source>
</evidence>
<keyword evidence="1" id="KW-0805">Transcription regulation</keyword>
<proteinExistence type="predicted"/>
<dbReference type="InterPro" id="IPR009057">
    <property type="entry name" value="Homeodomain-like_sf"/>
</dbReference>
<evidence type="ECO:0000256" key="2">
    <source>
        <dbReference type="ARBA" id="ARBA00023125"/>
    </source>
</evidence>
<keyword evidence="6" id="KW-1185">Reference proteome</keyword>
<dbReference type="GO" id="GO:0003700">
    <property type="term" value="F:DNA-binding transcription factor activity"/>
    <property type="evidence" value="ECO:0007669"/>
    <property type="project" value="InterPro"/>
</dbReference>
<organism evidence="5 6">
    <name type="scientific">Cellulophaga baltica</name>
    <dbReference type="NCBI Taxonomy" id="76594"/>
    <lineage>
        <taxon>Bacteria</taxon>
        <taxon>Pseudomonadati</taxon>
        <taxon>Bacteroidota</taxon>
        <taxon>Flavobacteriia</taxon>
        <taxon>Flavobacteriales</taxon>
        <taxon>Flavobacteriaceae</taxon>
        <taxon>Cellulophaga</taxon>
    </lineage>
</organism>
<keyword evidence="2" id="KW-0238">DNA-binding</keyword>
<dbReference type="Pfam" id="PF12833">
    <property type="entry name" value="HTH_18"/>
    <property type="match status" value="1"/>
</dbReference>
<dbReference type="InterPro" id="IPR018060">
    <property type="entry name" value="HTH_AraC"/>
</dbReference>
<dbReference type="SMART" id="SM00342">
    <property type="entry name" value="HTH_ARAC"/>
    <property type="match status" value="1"/>
</dbReference>
<dbReference type="EMBL" id="FNBD01000020">
    <property type="protein sequence ID" value="SDF51278.1"/>
    <property type="molecule type" value="Genomic_DNA"/>
</dbReference>
<evidence type="ECO:0000256" key="3">
    <source>
        <dbReference type="ARBA" id="ARBA00023163"/>
    </source>
</evidence>
<evidence type="ECO:0000259" key="4">
    <source>
        <dbReference type="PROSITE" id="PS01124"/>
    </source>
</evidence>
<sequence length="328" mass="38260">MIKKRRDFNTEELCDLRSFPKCILEEIAVNTNSFTSDAVTVNQYHLLPKYGNGTINNYSSEDIEITISRYQLCKDLVYKPIIHHEILQICFLITGEKIIYLNDTQQVFYENRESYMANIDHFNGYSRILAEKPFKELKVVLPKAFLINHGLINDFDFKNLTDEKLILPITEELLNILLSLEQKNPLEKANRLYLRAKVFELIALQIELYKKNEDRPLKTDQNKILNTLYEVKQRIKVTIHKNITLTELGEDMGITGPALNKEFIRVFGCSIHDFTISEKMQHAKLLLENSEKMVYQIAEEVGYKNSTHFTAAFKKKVGVTPKQYKKQL</sequence>
<dbReference type="PROSITE" id="PS00041">
    <property type="entry name" value="HTH_ARAC_FAMILY_1"/>
    <property type="match status" value="1"/>
</dbReference>
<dbReference type="PROSITE" id="PS01124">
    <property type="entry name" value="HTH_ARAC_FAMILY_2"/>
    <property type="match status" value="1"/>
</dbReference>
<dbReference type="GO" id="GO:0043565">
    <property type="term" value="F:sequence-specific DNA binding"/>
    <property type="evidence" value="ECO:0007669"/>
    <property type="project" value="InterPro"/>
</dbReference>
<keyword evidence="3" id="KW-0804">Transcription</keyword>
<dbReference type="eggNOG" id="COG2207">
    <property type="taxonomic scope" value="Bacteria"/>
</dbReference>
<accession>A0A1G7LP25</accession>
<protein>
    <submittedName>
        <fullName evidence="5">Transcriptional regulator, AraC family</fullName>
    </submittedName>
</protein>
<dbReference type="AlphaFoldDB" id="A0A1G7LP25"/>
<dbReference type="InterPro" id="IPR018062">
    <property type="entry name" value="HTH_AraC-typ_CS"/>
</dbReference>
<dbReference type="SUPFAM" id="SSF46689">
    <property type="entry name" value="Homeodomain-like"/>
    <property type="match status" value="1"/>
</dbReference>
<dbReference type="InterPro" id="IPR020449">
    <property type="entry name" value="Tscrpt_reg_AraC-type_HTH"/>
</dbReference>
<dbReference type="PANTHER" id="PTHR47893:SF1">
    <property type="entry name" value="REGULATORY PROTEIN PCHR"/>
    <property type="match status" value="1"/>
</dbReference>
<dbReference type="InterPro" id="IPR053142">
    <property type="entry name" value="PchR_regulatory_protein"/>
</dbReference>
<evidence type="ECO:0000313" key="5">
    <source>
        <dbReference type="EMBL" id="SDF51278.1"/>
    </source>
</evidence>
<dbReference type="Proteomes" id="UP000182114">
    <property type="component" value="Unassembled WGS sequence"/>
</dbReference>
<dbReference type="PRINTS" id="PR00032">
    <property type="entry name" value="HTHARAC"/>
</dbReference>
<evidence type="ECO:0000256" key="1">
    <source>
        <dbReference type="ARBA" id="ARBA00023015"/>
    </source>
</evidence>
<gene>
    <name evidence="5" type="ORF">SAMN04487992_12010</name>
</gene>
<name>A0A1G7LP25_9FLAO</name>
<dbReference type="RefSeq" id="WP_074539492.1">
    <property type="nucleotide sequence ID" value="NZ_FNBD01000020.1"/>
</dbReference>
<dbReference type="PANTHER" id="PTHR47893">
    <property type="entry name" value="REGULATORY PROTEIN PCHR"/>
    <property type="match status" value="1"/>
</dbReference>
<feature type="domain" description="HTH araC/xylS-type" evidence="4">
    <location>
        <begin position="229"/>
        <end position="327"/>
    </location>
</feature>
<dbReference type="Gene3D" id="1.10.10.60">
    <property type="entry name" value="Homeodomain-like"/>
    <property type="match status" value="1"/>
</dbReference>